<name>A0ABR9ITD9_RHIVS</name>
<keyword evidence="1" id="KW-0812">Transmembrane</keyword>
<protein>
    <recommendedName>
        <fullName evidence="4">DUF2946 domain-containing protein</fullName>
    </recommendedName>
</protein>
<organism evidence="2 3">
    <name type="scientific">Rhizobium viscosum</name>
    <name type="common">Arthrobacter viscosus</name>
    <dbReference type="NCBI Taxonomy" id="1673"/>
    <lineage>
        <taxon>Bacteria</taxon>
        <taxon>Pseudomonadati</taxon>
        <taxon>Pseudomonadota</taxon>
        <taxon>Alphaproteobacteria</taxon>
        <taxon>Hyphomicrobiales</taxon>
        <taxon>Rhizobiaceae</taxon>
        <taxon>Rhizobium/Agrobacterium group</taxon>
        <taxon>Rhizobium</taxon>
    </lineage>
</organism>
<evidence type="ECO:0008006" key="4">
    <source>
        <dbReference type="Google" id="ProtNLM"/>
    </source>
</evidence>
<gene>
    <name evidence="2" type="ORF">H4W29_003645</name>
</gene>
<evidence type="ECO:0000256" key="1">
    <source>
        <dbReference type="SAM" id="Phobius"/>
    </source>
</evidence>
<comment type="caution">
    <text evidence="2">The sequence shown here is derived from an EMBL/GenBank/DDBJ whole genome shotgun (WGS) entry which is preliminary data.</text>
</comment>
<proteinExistence type="predicted"/>
<evidence type="ECO:0000313" key="3">
    <source>
        <dbReference type="Proteomes" id="UP000620262"/>
    </source>
</evidence>
<reference evidence="2 3" key="1">
    <citation type="submission" date="2020-10" db="EMBL/GenBank/DDBJ databases">
        <title>Sequencing the genomes of 1000 actinobacteria strains.</title>
        <authorList>
            <person name="Klenk H.-P."/>
        </authorList>
    </citation>
    <scope>NUCLEOTIDE SEQUENCE [LARGE SCALE GENOMIC DNA]</scope>
    <source>
        <strain evidence="2 3">DSM 7307</strain>
    </source>
</reference>
<dbReference type="EMBL" id="JADBEC010000001">
    <property type="protein sequence ID" value="MBE1506464.1"/>
    <property type="molecule type" value="Genomic_DNA"/>
</dbReference>
<keyword evidence="1" id="KW-0472">Membrane</keyword>
<evidence type="ECO:0000313" key="2">
    <source>
        <dbReference type="EMBL" id="MBE1506464.1"/>
    </source>
</evidence>
<feature type="transmembrane region" description="Helical" evidence="1">
    <location>
        <begin position="12"/>
        <end position="30"/>
    </location>
</feature>
<sequence length="135" mass="14480">MQHRVDRIEQWLVRILCTIALVFVGLAHQVPAAAENDLNPAALAQYVLPDGTLPTLCVTVTDDSGKEHGKIAHLNPCEACRISAAVLLPQPADITGAPMGFVLAAELPRRVEAFHRQLFPPNTGPRAPPANPILA</sequence>
<keyword evidence="1" id="KW-1133">Transmembrane helix</keyword>
<dbReference type="Proteomes" id="UP000620262">
    <property type="component" value="Unassembled WGS sequence"/>
</dbReference>
<accession>A0ABR9ITD9</accession>
<dbReference type="RefSeq" id="WP_192730163.1">
    <property type="nucleotide sequence ID" value="NZ_BAAAVL010000013.1"/>
</dbReference>
<keyword evidence="3" id="KW-1185">Reference proteome</keyword>